<dbReference type="Proteomes" id="UP000014227">
    <property type="component" value="Chromosome I"/>
</dbReference>
<gene>
    <name evidence="1" type="ORF">CCALI_02617</name>
</gene>
<protein>
    <submittedName>
        <fullName evidence="1">Nicotinic acid phosphoribosyltransferase</fullName>
        <ecNumber evidence="1">2.4.2.11</ecNumber>
    </submittedName>
</protein>
<dbReference type="InterPro" id="IPR013785">
    <property type="entry name" value="Aldolase_TIM"/>
</dbReference>
<dbReference type="PANTHER" id="PTHR43202:SF1">
    <property type="entry name" value="NICOTINATE PHOSPHORIBOSYLTRANSFERASE"/>
    <property type="match status" value="1"/>
</dbReference>
<proteinExistence type="predicted"/>
<dbReference type="SUPFAM" id="SSF54675">
    <property type="entry name" value="Nicotinate/Quinolinate PRTase N-terminal domain-like"/>
    <property type="match status" value="1"/>
</dbReference>
<dbReference type="InterPro" id="IPR037128">
    <property type="entry name" value="Quinolinate_PRibosylTase_N_sf"/>
</dbReference>
<dbReference type="InParanoid" id="S0EWW4"/>
<dbReference type="InterPro" id="IPR053190">
    <property type="entry name" value="NAPRTase-like"/>
</dbReference>
<evidence type="ECO:0000313" key="1">
    <source>
        <dbReference type="EMBL" id="CCW36410.1"/>
    </source>
</evidence>
<dbReference type="GO" id="GO:0016763">
    <property type="term" value="F:pentosyltransferase activity"/>
    <property type="evidence" value="ECO:0007669"/>
    <property type="project" value="InterPro"/>
</dbReference>
<dbReference type="PANTHER" id="PTHR43202">
    <property type="entry name" value="NICOTINATE-NUCLEOTIDE PYROPHOSPHORYLASE"/>
    <property type="match status" value="1"/>
</dbReference>
<dbReference type="SUPFAM" id="SSF51690">
    <property type="entry name" value="Nicotinate/Quinolinate PRTase C-terminal domain-like"/>
    <property type="match status" value="1"/>
</dbReference>
<keyword evidence="1" id="KW-0328">Glycosyltransferase</keyword>
<dbReference type="KEGG" id="ccz:CCALI_02617"/>
<dbReference type="eggNOG" id="COG1488">
    <property type="taxonomic scope" value="Bacteria"/>
</dbReference>
<dbReference type="STRING" id="454171.CP488_01474"/>
<reference evidence="2" key="1">
    <citation type="submission" date="2013-03" db="EMBL/GenBank/DDBJ databases">
        <title>Genome sequence of Chthonomonas calidirosea, the first sequenced genome from the Armatimonadetes phylum (formally candidate division OP10).</title>
        <authorList>
            <person name="Lee K.C.Y."/>
            <person name="Morgan X.C."/>
            <person name="Dunfield P.F."/>
            <person name="Tamas I."/>
            <person name="Houghton K.M."/>
            <person name="Vyssotski M."/>
            <person name="Ryan J.L.J."/>
            <person name="Lagutin K."/>
            <person name="McDonald I.R."/>
            <person name="Stott M.B."/>
        </authorList>
    </citation>
    <scope>NUCLEOTIDE SEQUENCE [LARGE SCALE GENOMIC DNA]</scope>
    <source>
        <strain evidence="2">DSM 23976 / ICMP 18418 / T49</strain>
    </source>
</reference>
<sequence>MSVFDGKRLPVSTFKLDVERMRRGWYSDKYFYNIVALLAELARQGYRFGGSCPDLSDIGVDVSNVDIGNIEVEMQWFPRRQPMCIVVGVDKALAILQTCTGYFNEHGEWVDTFENLEVLAVHDGNIATYSGDPMQVQPVLKVRGRYRDFAILETPTLGALTRGSRIATNVYQVLEAARGKDVLFFPARFDAHEVQAGDGYAYHIAVQVYNAHHGRTNPSLVSTDEQGDWWGGAGGGTVAHAAIACFLGDTAETMLAFAAVLPPSIPRIALVDFHNNCLGDTLTVMERMFSRYMQLIEAGKVEEAQRYVLYGVRPDTGGNMRDVSVAPLGDPRLDNGVNPRLCFALRAAIDTAFEAWDLPTRWVDRAREWCHRVKIIVSGGFNPQRIRAFEEMHVPVDAYGVGSALFSNCAECGTTNDYTADVVRVRIHGKWYPMAKKGRQACDNPDLQPVDRLPS</sequence>
<dbReference type="HOGENOM" id="CLU_043773_1_0_0"/>
<organism evidence="1 2">
    <name type="scientific">Chthonomonas calidirosea (strain DSM 23976 / ICMP 18418 / T49)</name>
    <dbReference type="NCBI Taxonomy" id="1303518"/>
    <lineage>
        <taxon>Bacteria</taxon>
        <taxon>Bacillati</taxon>
        <taxon>Armatimonadota</taxon>
        <taxon>Chthonomonadia</taxon>
        <taxon>Chthonomonadales</taxon>
        <taxon>Chthonomonadaceae</taxon>
        <taxon>Chthonomonas</taxon>
    </lineage>
</organism>
<dbReference type="GO" id="GO:0009435">
    <property type="term" value="P:NAD+ biosynthetic process"/>
    <property type="evidence" value="ECO:0007669"/>
    <property type="project" value="InterPro"/>
</dbReference>
<dbReference type="EC" id="2.4.2.11" evidence="1"/>
<accession>S0EWW4</accession>
<keyword evidence="1" id="KW-0808">Transferase</keyword>
<dbReference type="Gene3D" id="3.20.20.70">
    <property type="entry name" value="Aldolase class I"/>
    <property type="match status" value="1"/>
</dbReference>
<keyword evidence="2" id="KW-1185">Reference proteome</keyword>
<dbReference type="InterPro" id="IPR036068">
    <property type="entry name" value="Nicotinate_pribotase-like_C"/>
</dbReference>
<dbReference type="Gene3D" id="3.90.1170.20">
    <property type="entry name" value="Quinolinate phosphoribosyl transferase, N-terminal domain"/>
    <property type="match status" value="1"/>
</dbReference>
<name>S0EWW4_CHTCT</name>
<dbReference type="PATRIC" id="fig|1303518.3.peg.2720"/>
<evidence type="ECO:0000313" key="2">
    <source>
        <dbReference type="Proteomes" id="UP000014227"/>
    </source>
</evidence>
<dbReference type="EMBL" id="HF951689">
    <property type="protein sequence ID" value="CCW36410.1"/>
    <property type="molecule type" value="Genomic_DNA"/>
</dbReference>
<dbReference type="RefSeq" id="WP_016483919.1">
    <property type="nucleotide sequence ID" value="NC_021487.1"/>
</dbReference>
<dbReference type="AlphaFoldDB" id="S0EWW4"/>
<dbReference type="OrthoDB" id="9770610at2"/>